<gene>
    <name evidence="1" type="ORF">Pla8534_34820</name>
</gene>
<protein>
    <submittedName>
        <fullName evidence="1">Uncharacterized protein</fullName>
    </submittedName>
</protein>
<evidence type="ECO:0000313" key="1">
    <source>
        <dbReference type="EMBL" id="QDU95665.1"/>
    </source>
</evidence>
<dbReference type="EMBL" id="CP036433">
    <property type="protein sequence ID" value="QDU95665.1"/>
    <property type="molecule type" value="Genomic_DNA"/>
</dbReference>
<name>A0A518DUZ9_9BACT</name>
<sequence>MEDKDSTPNGYFSPEWFLQEILALPESEWTGYAREWVRLWRLLEGQSSADDVRSDSISLFGSVTLTYLMTHPGHFYWGFWQAMIAWMKEVYPDYEEIKTFICREILGRITNEFKDFEGPEAQSGLSHVQYWANQYNRGVSVVDLSSQSYLALLKESGLKRESAEIAGLLFALEAWVRFACVYE</sequence>
<organism evidence="1 2">
    <name type="scientific">Lignipirellula cremea</name>
    <dbReference type="NCBI Taxonomy" id="2528010"/>
    <lineage>
        <taxon>Bacteria</taxon>
        <taxon>Pseudomonadati</taxon>
        <taxon>Planctomycetota</taxon>
        <taxon>Planctomycetia</taxon>
        <taxon>Pirellulales</taxon>
        <taxon>Pirellulaceae</taxon>
        <taxon>Lignipirellula</taxon>
    </lineage>
</organism>
<proteinExistence type="predicted"/>
<dbReference type="RefSeq" id="WP_145054375.1">
    <property type="nucleotide sequence ID" value="NZ_CP036433.1"/>
</dbReference>
<dbReference type="AlphaFoldDB" id="A0A518DUZ9"/>
<dbReference type="KEGG" id="lcre:Pla8534_34820"/>
<evidence type="ECO:0000313" key="2">
    <source>
        <dbReference type="Proteomes" id="UP000317648"/>
    </source>
</evidence>
<reference evidence="1 2" key="1">
    <citation type="submission" date="2019-02" db="EMBL/GenBank/DDBJ databases">
        <title>Deep-cultivation of Planctomycetes and their phenomic and genomic characterization uncovers novel biology.</title>
        <authorList>
            <person name="Wiegand S."/>
            <person name="Jogler M."/>
            <person name="Boedeker C."/>
            <person name="Pinto D."/>
            <person name="Vollmers J."/>
            <person name="Rivas-Marin E."/>
            <person name="Kohn T."/>
            <person name="Peeters S.H."/>
            <person name="Heuer A."/>
            <person name="Rast P."/>
            <person name="Oberbeckmann S."/>
            <person name="Bunk B."/>
            <person name="Jeske O."/>
            <person name="Meyerdierks A."/>
            <person name="Storesund J.E."/>
            <person name="Kallscheuer N."/>
            <person name="Luecker S."/>
            <person name="Lage O.M."/>
            <person name="Pohl T."/>
            <person name="Merkel B.J."/>
            <person name="Hornburger P."/>
            <person name="Mueller R.-W."/>
            <person name="Bruemmer F."/>
            <person name="Labrenz M."/>
            <person name="Spormann A.M."/>
            <person name="Op den Camp H."/>
            <person name="Overmann J."/>
            <person name="Amann R."/>
            <person name="Jetten M.S.M."/>
            <person name="Mascher T."/>
            <person name="Medema M.H."/>
            <person name="Devos D.P."/>
            <person name="Kaster A.-K."/>
            <person name="Ovreas L."/>
            <person name="Rohde M."/>
            <person name="Galperin M.Y."/>
            <person name="Jogler C."/>
        </authorList>
    </citation>
    <scope>NUCLEOTIDE SEQUENCE [LARGE SCALE GENOMIC DNA]</scope>
    <source>
        <strain evidence="1 2">Pla85_3_4</strain>
    </source>
</reference>
<accession>A0A518DUZ9</accession>
<dbReference type="Proteomes" id="UP000317648">
    <property type="component" value="Chromosome"/>
</dbReference>
<keyword evidence="2" id="KW-1185">Reference proteome</keyword>